<name>A0A6A6QRG0_9PEZI</name>
<evidence type="ECO:0008006" key="4">
    <source>
        <dbReference type="Google" id="ProtNLM"/>
    </source>
</evidence>
<dbReference type="EMBL" id="MU004190">
    <property type="protein sequence ID" value="KAF2494580.1"/>
    <property type="molecule type" value="Genomic_DNA"/>
</dbReference>
<dbReference type="AlphaFoldDB" id="A0A6A6QRG0"/>
<organism evidence="2 3">
    <name type="scientific">Lophium mytilinum</name>
    <dbReference type="NCBI Taxonomy" id="390894"/>
    <lineage>
        <taxon>Eukaryota</taxon>
        <taxon>Fungi</taxon>
        <taxon>Dikarya</taxon>
        <taxon>Ascomycota</taxon>
        <taxon>Pezizomycotina</taxon>
        <taxon>Dothideomycetes</taxon>
        <taxon>Pleosporomycetidae</taxon>
        <taxon>Mytilinidiales</taxon>
        <taxon>Mytilinidiaceae</taxon>
        <taxon>Lophium</taxon>
    </lineage>
</organism>
<accession>A0A6A6QRG0</accession>
<feature type="chain" id="PRO_5025421582" description="Secreted protein" evidence="1">
    <location>
        <begin position="17"/>
        <end position="159"/>
    </location>
</feature>
<evidence type="ECO:0000313" key="3">
    <source>
        <dbReference type="Proteomes" id="UP000799750"/>
    </source>
</evidence>
<keyword evidence="3" id="KW-1185">Reference proteome</keyword>
<gene>
    <name evidence="2" type="ORF">BU16DRAFT_589531</name>
</gene>
<feature type="signal peptide" evidence="1">
    <location>
        <begin position="1"/>
        <end position="16"/>
    </location>
</feature>
<reference evidence="2" key="1">
    <citation type="journal article" date="2020" name="Stud. Mycol.">
        <title>101 Dothideomycetes genomes: a test case for predicting lifestyles and emergence of pathogens.</title>
        <authorList>
            <person name="Haridas S."/>
            <person name="Albert R."/>
            <person name="Binder M."/>
            <person name="Bloem J."/>
            <person name="Labutti K."/>
            <person name="Salamov A."/>
            <person name="Andreopoulos B."/>
            <person name="Baker S."/>
            <person name="Barry K."/>
            <person name="Bills G."/>
            <person name="Bluhm B."/>
            <person name="Cannon C."/>
            <person name="Castanera R."/>
            <person name="Culley D."/>
            <person name="Daum C."/>
            <person name="Ezra D."/>
            <person name="Gonzalez J."/>
            <person name="Henrissat B."/>
            <person name="Kuo A."/>
            <person name="Liang C."/>
            <person name="Lipzen A."/>
            <person name="Lutzoni F."/>
            <person name="Magnuson J."/>
            <person name="Mondo S."/>
            <person name="Nolan M."/>
            <person name="Ohm R."/>
            <person name="Pangilinan J."/>
            <person name="Park H.-J."/>
            <person name="Ramirez L."/>
            <person name="Alfaro M."/>
            <person name="Sun H."/>
            <person name="Tritt A."/>
            <person name="Yoshinaga Y."/>
            <person name="Zwiers L.-H."/>
            <person name="Turgeon B."/>
            <person name="Goodwin S."/>
            <person name="Spatafora J."/>
            <person name="Crous P."/>
            <person name="Grigoriev I."/>
        </authorList>
    </citation>
    <scope>NUCLEOTIDE SEQUENCE</scope>
    <source>
        <strain evidence="2">CBS 269.34</strain>
    </source>
</reference>
<keyword evidence="1" id="KW-0732">Signal</keyword>
<evidence type="ECO:0000256" key="1">
    <source>
        <dbReference type="SAM" id="SignalP"/>
    </source>
</evidence>
<evidence type="ECO:0000313" key="2">
    <source>
        <dbReference type="EMBL" id="KAF2494580.1"/>
    </source>
</evidence>
<dbReference type="Proteomes" id="UP000799750">
    <property type="component" value="Unassembled WGS sequence"/>
</dbReference>
<sequence>MTSVIMASALVVPALVAPGNRHTGLSSRAGAWAWHPRGVSASRGVYVCSRHAGLISEVGCGGNERTTQPSPSTPRTPSWGCISAGSSPVSRAELARSWLVAWRLPQPLAQDLIPKPAVPQKTYVNEPPAWSRFFDSALQRKHRRQNTLSRRNLLQILRR</sequence>
<proteinExistence type="predicted"/>
<protein>
    <recommendedName>
        <fullName evidence="4">Secreted protein</fullName>
    </recommendedName>
</protein>